<comment type="caution">
    <text evidence="1">The sequence shown here is derived from an EMBL/GenBank/DDBJ whole genome shotgun (WGS) entry which is preliminary data.</text>
</comment>
<dbReference type="InterPro" id="IPR036397">
    <property type="entry name" value="RNaseH_sf"/>
</dbReference>
<dbReference type="EMBL" id="JARBHB010000004">
    <property type="protein sequence ID" value="KAJ8886234.1"/>
    <property type="molecule type" value="Genomic_DNA"/>
</dbReference>
<protein>
    <submittedName>
        <fullName evidence="1">Uncharacterized protein</fullName>
    </submittedName>
</protein>
<dbReference type="Gene3D" id="3.30.420.10">
    <property type="entry name" value="Ribonuclease H-like superfamily/Ribonuclease H"/>
    <property type="match status" value="1"/>
</dbReference>
<organism evidence="1 2">
    <name type="scientific">Dryococelus australis</name>
    <dbReference type="NCBI Taxonomy" id="614101"/>
    <lineage>
        <taxon>Eukaryota</taxon>
        <taxon>Metazoa</taxon>
        <taxon>Ecdysozoa</taxon>
        <taxon>Arthropoda</taxon>
        <taxon>Hexapoda</taxon>
        <taxon>Insecta</taxon>
        <taxon>Pterygota</taxon>
        <taxon>Neoptera</taxon>
        <taxon>Polyneoptera</taxon>
        <taxon>Phasmatodea</taxon>
        <taxon>Verophasmatodea</taxon>
        <taxon>Anareolatae</taxon>
        <taxon>Phasmatidae</taxon>
        <taxon>Eurycanthinae</taxon>
        <taxon>Dryococelus</taxon>
    </lineage>
</organism>
<keyword evidence="2" id="KW-1185">Reference proteome</keyword>
<dbReference type="PANTHER" id="PTHR47326">
    <property type="entry name" value="TRANSPOSABLE ELEMENT TC3 TRANSPOSASE-LIKE PROTEIN"/>
    <property type="match status" value="1"/>
</dbReference>
<evidence type="ECO:0000313" key="2">
    <source>
        <dbReference type="Proteomes" id="UP001159363"/>
    </source>
</evidence>
<dbReference type="PANTHER" id="PTHR47326:SF1">
    <property type="entry name" value="HTH PSQ-TYPE DOMAIN-CONTAINING PROTEIN"/>
    <property type="match status" value="1"/>
</dbReference>
<proteinExistence type="predicted"/>
<sequence length="245" mass="28914">MVFSKDQRVFIVEHNFTTLLYARVADAFCLRYLDTAVPNNAKIIKWISCRQEEIRETGDFDGGLTGCCRENYVVVTFKKSAEIVPLNEAFCTEKLHLRAYHVRCVQELKGRDKYKCLVYWFRSFFDYHGIVLLDKVFFTDEAWFHLSGYVNNQNSRIWSFANPHVLHEKLLHCQKIGVWCAVSRPPFYRSNSEVYQDIVTQFIVLLDIYERDCWFQHDCATCHTLNATMQFLRKFFGDHFILAGL</sequence>
<evidence type="ECO:0000313" key="1">
    <source>
        <dbReference type="EMBL" id="KAJ8886234.1"/>
    </source>
</evidence>
<dbReference type="Proteomes" id="UP001159363">
    <property type="component" value="Chromosome X"/>
</dbReference>
<accession>A0ABQ9HPF6</accession>
<reference evidence="1 2" key="1">
    <citation type="submission" date="2023-02" db="EMBL/GenBank/DDBJ databases">
        <title>LHISI_Scaffold_Assembly.</title>
        <authorList>
            <person name="Stuart O.P."/>
            <person name="Cleave R."/>
            <person name="Magrath M.J.L."/>
            <person name="Mikheyev A.S."/>
        </authorList>
    </citation>
    <scope>NUCLEOTIDE SEQUENCE [LARGE SCALE GENOMIC DNA]</scope>
    <source>
        <strain evidence="1">Daus_M_001</strain>
        <tissue evidence="1">Leg muscle</tissue>
    </source>
</reference>
<gene>
    <name evidence="1" type="ORF">PR048_012443</name>
</gene>
<name>A0ABQ9HPF6_9NEOP</name>